<keyword evidence="7" id="KW-1185">Reference proteome</keyword>
<sequence>MSTIRCFSSPKQEDLRLRQYENQTILRVQYIVCQKKPTVCIEARTVSRDLTVPMAGFLGHFLFLMIIWVNPTFAQRCPRGCRCGDVTFDSVTGKIVNCSSLHLEVLPRIMTNVIVLDFEENRLDRIPNNIMLFTELRVLNMSKNRIHYQVPSNIFRANTKLKILDLSENHITVFSENSLAGLSQLEKLDLHNNLLRGLPDGIFEPLPPIAVVCMGHNHWRCDCQLHYTVSWFLSRNGGEWISICDGGVPECSLPSNIYGRLFSEIDIRREVPPCEGEYQTTEILTTENVLTTRQATTTEIETSDYITNSTKMADENITLENKEINTQSANVIIKPSSGFVANDKNYQFNGQLIILLAILVIGALFLVITLAFSMLLCKLATKRDRRNKIRSEGERSRNSSENGTPWPLLQSRRLPALLPSPVTSSSPLTEYEEIPFSQIECLPRCESNGYVFNNTGIPLRGKPSPEESDLDIKGAYACQIDPINNPFDPDIGEEGAEICQAVRCTETSRSQLGENYASPVPVGGKATSFHSRENPDIPLEMQYTPMKGWVNNAKSVTDLYAPMKDET</sequence>
<dbReference type="SUPFAM" id="SSF52058">
    <property type="entry name" value="L domain-like"/>
    <property type="match status" value="1"/>
</dbReference>
<evidence type="ECO:0000256" key="2">
    <source>
        <dbReference type="ARBA" id="ARBA00022729"/>
    </source>
</evidence>
<dbReference type="Gene3D" id="3.80.10.10">
    <property type="entry name" value="Ribonuclease Inhibitor"/>
    <property type="match status" value="1"/>
</dbReference>
<accession>A0A9Q1H8Q9</accession>
<gene>
    <name evidence="6" type="ORF">HOLleu_17977</name>
</gene>
<feature type="transmembrane region" description="Helical" evidence="5">
    <location>
        <begin position="352"/>
        <end position="377"/>
    </location>
</feature>
<dbReference type="PANTHER" id="PTHR24369:SF210">
    <property type="entry name" value="CHAOPTIN-RELATED"/>
    <property type="match status" value="1"/>
</dbReference>
<feature type="region of interest" description="Disordered" evidence="4">
    <location>
        <begin position="387"/>
        <end position="408"/>
    </location>
</feature>
<dbReference type="InterPro" id="IPR050541">
    <property type="entry name" value="LRR_TM_domain-containing"/>
</dbReference>
<protein>
    <submittedName>
        <fullName evidence="6">Slit-like 3 protein</fullName>
    </submittedName>
</protein>
<comment type="caution">
    <text evidence="6">The sequence shown here is derived from an EMBL/GenBank/DDBJ whole genome shotgun (WGS) entry which is preliminary data.</text>
</comment>
<dbReference type="GO" id="GO:0005886">
    <property type="term" value="C:plasma membrane"/>
    <property type="evidence" value="ECO:0007669"/>
    <property type="project" value="TreeGrafter"/>
</dbReference>
<keyword evidence="2" id="KW-0732">Signal</keyword>
<dbReference type="EMBL" id="JAIZAY010000008">
    <property type="protein sequence ID" value="KAJ8037214.1"/>
    <property type="molecule type" value="Genomic_DNA"/>
</dbReference>
<dbReference type="InterPro" id="IPR003591">
    <property type="entry name" value="Leu-rich_rpt_typical-subtyp"/>
</dbReference>
<keyword evidence="5" id="KW-0812">Transmembrane</keyword>
<keyword evidence="5" id="KW-1133">Transmembrane helix</keyword>
<evidence type="ECO:0000256" key="3">
    <source>
        <dbReference type="ARBA" id="ARBA00022737"/>
    </source>
</evidence>
<feature type="transmembrane region" description="Helical" evidence="5">
    <location>
        <begin position="50"/>
        <end position="69"/>
    </location>
</feature>
<evidence type="ECO:0000256" key="1">
    <source>
        <dbReference type="ARBA" id="ARBA00022614"/>
    </source>
</evidence>
<dbReference type="PROSITE" id="PS51450">
    <property type="entry name" value="LRR"/>
    <property type="match status" value="2"/>
</dbReference>
<dbReference type="InterPro" id="IPR032675">
    <property type="entry name" value="LRR_dom_sf"/>
</dbReference>
<dbReference type="AlphaFoldDB" id="A0A9Q1H8Q9"/>
<reference evidence="6" key="1">
    <citation type="submission" date="2021-10" db="EMBL/GenBank/DDBJ databases">
        <title>Tropical sea cucumber genome reveals ecological adaptation and Cuvierian tubules defense mechanism.</title>
        <authorList>
            <person name="Chen T."/>
        </authorList>
    </citation>
    <scope>NUCLEOTIDE SEQUENCE</scope>
    <source>
        <strain evidence="6">Nanhai2018</strain>
        <tissue evidence="6">Muscle</tissue>
    </source>
</reference>
<proteinExistence type="predicted"/>
<evidence type="ECO:0000256" key="5">
    <source>
        <dbReference type="SAM" id="Phobius"/>
    </source>
</evidence>
<evidence type="ECO:0000313" key="7">
    <source>
        <dbReference type="Proteomes" id="UP001152320"/>
    </source>
</evidence>
<dbReference type="SMART" id="SM00369">
    <property type="entry name" value="LRR_TYP"/>
    <property type="match status" value="4"/>
</dbReference>
<feature type="compositionally biased region" description="Basic and acidic residues" evidence="4">
    <location>
        <begin position="389"/>
        <end position="398"/>
    </location>
</feature>
<keyword evidence="1" id="KW-0433">Leucine-rich repeat</keyword>
<dbReference type="Pfam" id="PF13855">
    <property type="entry name" value="LRR_8"/>
    <property type="match status" value="1"/>
</dbReference>
<keyword evidence="5" id="KW-0472">Membrane</keyword>
<dbReference type="Proteomes" id="UP001152320">
    <property type="component" value="Chromosome 8"/>
</dbReference>
<evidence type="ECO:0000256" key="4">
    <source>
        <dbReference type="SAM" id="MobiDB-lite"/>
    </source>
</evidence>
<keyword evidence="3" id="KW-0677">Repeat</keyword>
<organism evidence="6 7">
    <name type="scientific">Holothuria leucospilota</name>
    <name type="common">Black long sea cucumber</name>
    <name type="synonym">Mertensiothuria leucospilota</name>
    <dbReference type="NCBI Taxonomy" id="206669"/>
    <lineage>
        <taxon>Eukaryota</taxon>
        <taxon>Metazoa</taxon>
        <taxon>Echinodermata</taxon>
        <taxon>Eleutherozoa</taxon>
        <taxon>Echinozoa</taxon>
        <taxon>Holothuroidea</taxon>
        <taxon>Aspidochirotacea</taxon>
        <taxon>Aspidochirotida</taxon>
        <taxon>Holothuriidae</taxon>
        <taxon>Holothuria</taxon>
    </lineage>
</organism>
<dbReference type="PANTHER" id="PTHR24369">
    <property type="entry name" value="ANTIGEN BSP, PUTATIVE-RELATED"/>
    <property type="match status" value="1"/>
</dbReference>
<evidence type="ECO:0000313" key="6">
    <source>
        <dbReference type="EMBL" id="KAJ8037214.1"/>
    </source>
</evidence>
<dbReference type="InterPro" id="IPR001611">
    <property type="entry name" value="Leu-rich_rpt"/>
</dbReference>
<dbReference type="OrthoDB" id="1687175at2759"/>
<name>A0A9Q1H8Q9_HOLLE</name>